<feature type="binding site" evidence="8">
    <location>
        <position position="49"/>
    </location>
    <ligand>
        <name>Mg(2+)</name>
        <dbReference type="ChEBI" id="CHEBI:18420"/>
    </ligand>
</feature>
<evidence type="ECO:0000313" key="11">
    <source>
        <dbReference type="Proteomes" id="UP000076394"/>
    </source>
</evidence>
<reference evidence="10 11" key="1">
    <citation type="submission" date="2015-03" db="EMBL/GenBank/DDBJ databases">
        <title>Genomic characterization of Dehalococcoides mccartyi strain 11a5, an unusal plasmid-containing chloroethene dechlorinator.</title>
        <authorList>
            <person name="Zhao S."/>
            <person name="Ding C."/>
            <person name="He J."/>
        </authorList>
    </citation>
    <scope>NUCLEOTIDE SEQUENCE [LARGE SCALE GENOMIC DNA]</scope>
    <source>
        <strain evidence="10 11">11a5</strain>
    </source>
</reference>
<dbReference type="AlphaFoldDB" id="A0A142VA96"/>
<dbReference type="InterPro" id="IPR042109">
    <property type="entry name" value="Adenylosuccinate_synth_dom1"/>
</dbReference>
<dbReference type="GO" id="GO:0046040">
    <property type="term" value="P:IMP metabolic process"/>
    <property type="evidence" value="ECO:0007669"/>
    <property type="project" value="TreeGrafter"/>
</dbReference>
<accession>A0A142VA96</accession>
<keyword evidence="7 8" id="KW-0342">GTP-binding</keyword>
<feature type="binding site" evidence="8">
    <location>
        <begin position="307"/>
        <end position="313"/>
    </location>
    <ligand>
        <name>substrate</name>
    </ligand>
</feature>
<dbReference type="EC" id="6.3.4.4" evidence="8 9"/>
<dbReference type="SMART" id="SM00788">
    <property type="entry name" value="Adenylsucc_synt"/>
    <property type="match status" value="1"/>
</dbReference>
<evidence type="ECO:0000256" key="7">
    <source>
        <dbReference type="ARBA" id="ARBA00023134"/>
    </source>
</evidence>
<feature type="active site" description="Proton acceptor" evidence="8">
    <location>
        <position position="22"/>
    </location>
</feature>
<comment type="function">
    <text evidence="8">Plays an important role in the de novo pathway of purine nucleotide biosynthesis. Catalyzes the first committed step in the biosynthesis of AMP from IMP.</text>
</comment>
<dbReference type="InterPro" id="IPR018220">
    <property type="entry name" value="Adenylosuccin_syn_GTP-bd"/>
</dbReference>
<feature type="binding site" evidence="8">
    <location>
        <position position="151"/>
    </location>
    <ligand>
        <name>IMP</name>
        <dbReference type="ChEBI" id="CHEBI:58053"/>
        <note>ligand shared between dimeric partners</note>
    </ligand>
</feature>
<feature type="binding site" evidence="8">
    <location>
        <begin position="49"/>
        <end position="51"/>
    </location>
    <ligand>
        <name>GTP</name>
        <dbReference type="ChEBI" id="CHEBI:37565"/>
    </ligand>
</feature>
<evidence type="ECO:0000256" key="8">
    <source>
        <dbReference type="HAMAP-Rule" id="MF_00011"/>
    </source>
</evidence>
<dbReference type="CDD" id="cd03108">
    <property type="entry name" value="AdSS"/>
    <property type="match status" value="1"/>
</dbReference>
<comment type="pathway">
    <text evidence="8 9">Purine metabolism; AMP biosynthesis via de novo pathway; AMP from IMP: step 1/2.</text>
</comment>
<dbReference type="PANTHER" id="PTHR11846">
    <property type="entry name" value="ADENYLOSUCCINATE SYNTHETASE"/>
    <property type="match status" value="1"/>
</dbReference>
<dbReference type="Gene3D" id="3.90.170.10">
    <property type="entry name" value="Adenylosuccinate Synthetase, subunit A, domain 3"/>
    <property type="match status" value="1"/>
</dbReference>
<feature type="binding site" description="in other chain" evidence="8">
    <location>
        <position position="232"/>
    </location>
    <ligand>
        <name>IMP</name>
        <dbReference type="ChEBI" id="CHEBI:58053"/>
        <note>ligand shared between dimeric partners</note>
    </ligand>
</feature>
<dbReference type="GO" id="GO:0000287">
    <property type="term" value="F:magnesium ion binding"/>
    <property type="evidence" value="ECO:0007669"/>
    <property type="project" value="UniProtKB-UniRule"/>
</dbReference>
<dbReference type="PATRIC" id="fig|61435.13.peg.868"/>
<keyword evidence="8" id="KW-0963">Cytoplasm</keyword>
<feature type="binding site" evidence="8">
    <location>
        <begin position="339"/>
        <end position="341"/>
    </location>
    <ligand>
        <name>GTP</name>
        <dbReference type="ChEBI" id="CHEBI:37565"/>
    </ligand>
</feature>
<evidence type="ECO:0000256" key="3">
    <source>
        <dbReference type="ARBA" id="ARBA00022723"/>
    </source>
</evidence>
<dbReference type="OrthoDB" id="9807553at2"/>
<keyword evidence="5 8" id="KW-0658">Purine biosynthesis</keyword>
<proteinExistence type="inferred from homology"/>
<dbReference type="InterPro" id="IPR027417">
    <property type="entry name" value="P-loop_NTPase"/>
</dbReference>
<feature type="binding site" evidence="8">
    <location>
        <position position="22"/>
    </location>
    <ligand>
        <name>Mg(2+)</name>
        <dbReference type="ChEBI" id="CHEBI:18420"/>
    </ligand>
</feature>
<dbReference type="NCBIfam" id="TIGR00184">
    <property type="entry name" value="purA"/>
    <property type="match status" value="1"/>
</dbReference>
<name>A0A142VA96_9CHLR</name>
<comment type="catalytic activity">
    <reaction evidence="8 9">
        <text>IMP + L-aspartate + GTP = N(6)-(1,2-dicarboxyethyl)-AMP + GDP + phosphate + 2 H(+)</text>
        <dbReference type="Rhea" id="RHEA:15753"/>
        <dbReference type="ChEBI" id="CHEBI:15378"/>
        <dbReference type="ChEBI" id="CHEBI:29991"/>
        <dbReference type="ChEBI" id="CHEBI:37565"/>
        <dbReference type="ChEBI" id="CHEBI:43474"/>
        <dbReference type="ChEBI" id="CHEBI:57567"/>
        <dbReference type="ChEBI" id="CHEBI:58053"/>
        <dbReference type="ChEBI" id="CHEBI:58189"/>
        <dbReference type="EC" id="6.3.4.4"/>
    </reaction>
</comment>
<dbReference type="UniPathway" id="UPA00075">
    <property type="reaction ID" value="UER00335"/>
</dbReference>
<feature type="binding site" description="in other chain" evidence="8">
    <location>
        <position position="137"/>
    </location>
    <ligand>
        <name>IMP</name>
        <dbReference type="ChEBI" id="CHEBI:58053"/>
        <note>ligand shared between dimeric partners</note>
    </ligand>
</feature>
<comment type="subunit">
    <text evidence="1 8">Homodimer.</text>
</comment>
<dbReference type="FunFam" id="1.10.300.10:FF:000001">
    <property type="entry name" value="Adenylosuccinate synthetase"/>
    <property type="match status" value="1"/>
</dbReference>
<dbReference type="GO" id="GO:0044208">
    <property type="term" value="P:'de novo' AMP biosynthetic process"/>
    <property type="evidence" value="ECO:0007669"/>
    <property type="project" value="UniProtKB-UniRule"/>
</dbReference>
<dbReference type="GO" id="GO:0005737">
    <property type="term" value="C:cytoplasm"/>
    <property type="evidence" value="ECO:0007669"/>
    <property type="project" value="UniProtKB-SubCell"/>
</dbReference>
<organism evidence="10 11">
    <name type="scientific">Dehalococcoides mccartyi</name>
    <dbReference type="NCBI Taxonomy" id="61435"/>
    <lineage>
        <taxon>Bacteria</taxon>
        <taxon>Bacillati</taxon>
        <taxon>Chloroflexota</taxon>
        <taxon>Dehalococcoidia</taxon>
        <taxon>Dehalococcoidales</taxon>
        <taxon>Dehalococcoidaceae</taxon>
        <taxon>Dehalococcoides</taxon>
    </lineage>
</organism>
<sequence>MFKAEIGGVMPVTAIVGGQWGDEGKGKVVDMLAQEADYVVRFSGGDNAGHTVINPMGEFKLHIIPSGVFYPGVKCIIGNGVVINPDVFIRERNELISRGVNVSNVFISDRAHLVLPYHILLDGLEEEARGNKSLGTTRRGIGPAFVDKYARMGIRVGDLLLPEYLRERLEYVLECKNQILTKVYDAAPISLDEIYETCLKWGKELAPNIRETTHIIEEAISQDKKIIMEGAQGALLDPDFGTYPYGTSSSPLAAGGCLGIGIGPASVSATLGVFKAYSTRVGGGPMPTELLDKTGDTIRNEAHEYGTTTGRPRRIGWFDAVAGRFSCQINGMTTAIMTRLDIMDILPKISICTAYELNGKIIKYFPANSGELAKCKPIYEEMPGWLCSTKEVRNYDDLPEAAKAYICRIEKLIGCQMSAVCIGPSREQTIYK</sequence>
<evidence type="ECO:0000256" key="5">
    <source>
        <dbReference type="ARBA" id="ARBA00022755"/>
    </source>
</evidence>
<comment type="cofactor">
    <cofactor evidence="8">
        <name>Mg(2+)</name>
        <dbReference type="ChEBI" id="CHEBI:18420"/>
    </cofactor>
    <text evidence="8">Binds 1 Mg(2+) ion per subunit.</text>
</comment>
<feature type="binding site" description="in other chain" evidence="8">
    <location>
        <position position="247"/>
    </location>
    <ligand>
        <name>IMP</name>
        <dbReference type="ChEBI" id="CHEBI:58053"/>
        <note>ligand shared between dimeric partners</note>
    </ligand>
</feature>
<evidence type="ECO:0000256" key="4">
    <source>
        <dbReference type="ARBA" id="ARBA00022741"/>
    </source>
</evidence>
<dbReference type="Proteomes" id="UP000076394">
    <property type="component" value="Chromosome"/>
</dbReference>
<gene>
    <name evidence="8" type="primary">purA</name>
    <name evidence="10" type="ORF">Dm11a5_0882</name>
</gene>
<keyword evidence="6 8" id="KW-0460">Magnesium</keyword>
<evidence type="ECO:0000313" key="10">
    <source>
        <dbReference type="EMBL" id="AMU86708.1"/>
    </source>
</evidence>
<feature type="binding site" evidence="8">
    <location>
        <begin position="421"/>
        <end position="423"/>
    </location>
    <ligand>
        <name>GTP</name>
        <dbReference type="ChEBI" id="CHEBI:37565"/>
    </ligand>
</feature>
<dbReference type="Gene3D" id="3.40.440.10">
    <property type="entry name" value="Adenylosuccinate Synthetase, subunit A, domain 1"/>
    <property type="match status" value="1"/>
</dbReference>
<dbReference type="Pfam" id="PF00709">
    <property type="entry name" value="Adenylsucc_synt"/>
    <property type="match status" value="1"/>
</dbReference>
<dbReference type="InterPro" id="IPR042110">
    <property type="entry name" value="Adenylosuccinate_synth_dom2"/>
</dbReference>
<comment type="subcellular location">
    <subcellularLocation>
        <location evidence="8">Cytoplasm</location>
    </subcellularLocation>
</comment>
<evidence type="ECO:0000256" key="6">
    <source>
        <dbReference type="ARBA" id="ARBA00022842"/>
    </source>
</evidence>
<dbReference type="NCBIfam" id="NF002223">
    <property type="entry name" value="PRK01117.1"/>
    <property type="match status" value="1"/>
</dbReference>
<feature type="binding site" evidence="8">
    <location>
        <begin position="21"/>
        <end position="27"/>
    </location>
    <ligand>
        <name>GTP</name>
        <dbReference type="ChEBI" id="CHEBI:37565"/>
    </ligand>
</feature>
<dbReference type="HAMAP" id="MF_00011">
    <property type="entry name" value="Adenylosucc_synth"/>
    <property type="match status" value="1"/>
</dbReference>
<dbReference type="InterPro" id="IPR042111">
    <property type="entry name" value="Adenylosuccinate_synth_dom3"/>
</dbReference>
<dbReference type="PROSITE" id="PS01266">
    <property type="entry name" value="ADENYLOSUCCIN_SYN_1"/>
    <property type="match status" value="1"/>
</dbReference>
<evidence type="ECO:0000256" key="2">
    <source>
        <dbReference type="ARBA" id="ARBA00022598"/>
    </source>
</evidence>
<dbReference type="SUPFAM" id="SSF52540">
    <property type="entry name" value="P-loop containing nucleoside triphosphate hydrolases"/>
    <property type="match status" value="1"/>
</dbReference>
<evidence type="ECO:0000256" key="1">
    <source>
        <dbReference type="ARBA" id="ARBA00011738"/>
    </source>
</evidence>
<feature type="binding site" evidence="8">
    <location>
        <position position="313"/>
    </location>
    <ligand>
        <name>GTP</name>
        <dbReference type="ChEBI" id="CHEBI:37565"/>
    </ligand>
</feature>
<keyword evidence="3 8" id="KW-0479">Metal-binding</keyword>
<evidence type="ECO:0000256" key="9">
    <source>
        <dbReference type="RuleBase" id="RU000520"/>
    </source>
</evidence>
<feature type="active site" description="Proton donor" evidence="8">
    <location>
        <position position="50"/>
    </location>
</feature>
<keyword evidence="2 8" id="KW-0436">Ligase</keyword>
<keyword evidence="4 8" id="KW-0547">Nucleotide-binding</keyword>
<dbReference type="FunFam" id="3.90.170.10:FF:000001">
    <property type="entry name" value="Adenylosuccinate synthetase"/>
    <property type="match status" value="1"/>
</dbReference>
<dbReference type="GO" id="GO:0004019">
    <property type="term" value="F:adenylosuccinate synthase activity"/>
    <property type="evidence" value="ECO:0007669"/>
    <property type="project" value="UniProtKB-UniRule"/>
</dbReference>
<dbReference type="GO" id="GO:0005525">
    <property type="term" value="F:GTP binding"/>
    <property type="evidence" value="ECO:0007669"/>
    <property type="project" value="UniProtKB-UniRule"/>
</dbReference>
<feature type="binding site" description="in other chain" evidence="8">
    <location>
        <begin position="47"/>
        <end position="50"/>
    </location>
    <ligand>
        <name>IMP</name>
        <dbReference type="ChEBI" id="CHEBI:58053"/>
        <note>ligand shared between dimeric partners</note>
    </ligand>
</feature>
<dbReference type="Gene3D" id="1.10.300.10">
    <property type="entry name" value="Adenylosuccinate Synthetase, subunit A, domain 2"/>
    <property type="match status" value="1"/>
</dbReference>
<protein>
    <recommendedName>
        <fullName evidence="8 9">Adenylosuccinate synthetase</fullName>
        <shortName evidence="8">AMPSase</shortName>
        <shortName evidence="8">AdSS</shortName>
        <ecNumber evidence="8 9">6.3.4.4</ecNumber>
    </recommendedName>
    <alternativeName>
        <fullName evidence="8">IMP--aspartate ligase</fullName>
    </alternativeName>
</protein>
<dbReference type="PANTHER" id="PTHR11846:SF0">
    <property type="entry name" value="ADENYLOSUCCINATE SYNTHETASE"/>
    <property type="match status" value="1"/>
</dbReference>
<dbReference type="EMBL" id="CP011127">
    <property type="protein sequence ID" value="AMU86708.1"/>
    <property type="molecule type" value="Genomic_DNA"/>
</dbReference>
<feature type="binding site" description="in other chain" evidence="8">
    <location>
        <position position="311"/>
    </location>
    <ligand>
        <name>IMP</name>
        <dbReference type="ChEBI" id="CHEBI:58053"/>
        <note>ligand shared between dimeric partners</note>
    </ligand>
</feature>
<comment type="similarity">
    <text evidence="8 9">Belongs to the adenylosuccinate synthetase family.</text>
</comment>
<feature type="binding site" description="in other chain" evidence="8">
    <location>
        <begin position="22"/>
        <end position="25"/>
    </location>
    <ligand>
        <name>IMP</name>
        <dbReference type="ChEBI" id="CHEBI:58053"/>
        <note>ligand shared between dimeric partners</note>
    </ligand>
</feature>
<dbReference type="InterPro" id="IPR001114">
    <property type="entry name" value="Adenylosuccinate_synthetase"/>
</dbReference>